<dbReference type="Proteomes" id="UP001430700">
    <property type="component" value="Unassembled WGS sequence"/>
</dbReference>
<dbReference type="GO" id="GO:0047605">
    <property type="term" value="F:acetolactate decarboxylase activity"/>
    <property type="evidence" value="ECO:0007669"/>
    <property type="project" value="UniProtKB-EC"/>
</dbReference>
<dbReference type="EMBL" id="JAJJMN010000002">
    <property type="protein sequence ID" value="MCC9019857.1"/>
    <property type="molecule type" value="Genomic_DNA"/>
</dbReference>
<dbReference type="SUPFAM" id="SSF117856">
    <property type="entry name" value="AF0104/ALDC/Ptd012-like"/>
    <property type="match status" value="1"/>
</dbReference>
<evidence type="ECO:0000256" key="6">
    <source>
        <dbReference type="ARBA" id="ARBA00022793"/>
    </source>
</evidence>
<reference evidence="11" key="1">
    <citation type="submission" date="2021-11" db="EMBL/GenBank/DDBJ databases">
        <title>Description of novel Flavobacterium species.</title>
        <authorList>
            <person name="Saticioglu I.B."/>
            <person name="Ay H."/>
            <person name="Altun S."/>
            <person name="Duman M."/>
        </authorList>
    </citation>
    <scope>NUCLEOTIDE SEQUENCE</scope>
    <source>
        <strain evidence="11">F-126</strain>
    </source>
</reference>
<proteinExistence type="inferred from homology"/>
<dbReference type="EC" id="4.1.1.5" evidence="4 9"/>
<keyword evidence="6 9" id="KW-0210">Decarboxylase</keyword>
<dbReference type="PIRSF" id="PIRSF001332">
    <property type="entry name" value="Acetolac_decarb"/>
    <property type="match status" value="1"/>
</dbReference>
<feature type="chain" id="PRO_5045050831" description="Alpha-acetolactate decarboxylase" evidence="10">
    <location>
        <begin position="24"/>
        <end position="260"/>
    </location>
</feature>
<dbReference type="CDD" id="cd17299">
    <property type="entry name" value="acetolactate_decarboxylase"/>
    <property type="match status" value="1"/>
</dbReference>
<sequence length="260" mass="28887">MRNKIAGSAVFCIALLKFLTSNAQIHSEKPVFHYSVMDALRNGAYTGEFTIAELREKGNFGIGTYNYLDGEMIVLEGICYRVDASGAVSIAETSLQTPFASVAFFKSDVEFELSNIKNIEELQNEVIKRLPSSNKLYAIRIDCTFEIITVGSAKRLGENETTGLAELMKSRPLYSKENVSGTMVGFYNPPYFSAIDLSPFHFHFISKDRTYGGHVMSGKLTAATIKVSLDQKPGCEVILPQQNSVFNKPWTKENNVKSAY</sequence>
<keyword evidence="7 9" id="KW-0005">Acetoin biosynthesis</keyword>
<comment type="pathway">
    <text evidence="2 9">Polyol metabolism; (R,R)-butane-2,3-diol biosynthesis; (R,R)-butane-2,3-diol from pyruvate: step 2/3.</text>
</comment>
<gene>
    <name evidence="11" type="primary">budA</name>
    <name evidence="11" type="ORF">LNQ34_18990</name>
</gene>
<evidence type="ECO:0000256" key="10">
    <source>
        <dbReference type="SAM" id="SignalP"/>
    </source>
</evidence>
<dbReference type="InterPro" id="IPR005128">
    <property type="entry name" value="Acetolactate_a_deCO2ase"/>
</dbReference>
<keyword evidence="12" id="KW-1185">Reference proteome</keyword>
<protein>
    <recommendedName>
        <fullName evidence="5 9">Alpha-acetolactate decarboxylase</fullName>
        <ecNumber evidence="4 9">4.1.1.5</ecNumber>
    </recommendedName>
</protein>
<comment type="similarity">
    <text evidence="3 9">Belongs to the alpha-acetolactate decarboxylase family.</text>
</comment>
<evidence type="ECO:0000256" key="9">
    <source>
        <dbReference type="PIRNR" id="PIRNR001332"/>
    </source>
</evidence>
<evidence type="ECO:0000256" key="8">
    <source>
        <dbReference type="ARBA" id="ARBA00023239"/>
    </source>
</evidence>
<name>A0ABS8M4Z7_9FLAO</name>
<evidence type="ECO:0000256" key="4">
    <source>
        <dbReference type="ARBA" id="ARBA00013204"/>
    </source>
</evidence>
<keyword evidence="10" id="KW-0732">Signal</keyword>
<comment type="catalytic activity">
    <reaction evidence="1 9">
        <text>(2S)-2-acetolactate + H(+) = (R)-acetoin + CO2</text>
        <dbReference type="Rhea" id="RHEA:21580"/>
        <dbReference type="ChEBI" id="CHEBI:15378"/>
        <dbReference type="ChEBI" id="CHEBI:15686"/>
        <dbReference type="ChEBI" id="CHEBI:16526"/>
        <dbReference type="ChEBI" id="CHEBI:58476"/>
        <dbReference type="EC" id="4.1.1.5"/>
    </reaction>
</comment>
<dbReference type="Gene3D" id="3.30.1330.80">
    <property type="entry name" value="Hypothetical protein, similar to alpha- acetolactate decarboxylase, domain 2"/>
    <property type="match status" value="2"/>
</dbReference>
<feature type="signal peptide" evidence="10">
    <location>
        <begin position="1"/>
        <end position="23"/>
    </location>
</feature>
<evidence type="ECO:0000313" key="12">
    <source>
        <dbReference type="Proteomes" id="UP001430700"/>
    </source>
</evidence>
<evidence type="ECO:0000256" key="2">
    <source>
        <dbReference type="ARBA" id="ARBA00005170"/>
    </source>
</evidence>
<comment type="caution">
    <text evidence="11">The sequence shown here is derived from an EMBL/GenBank/DDBJ whole genome shotgun (WGS) entry which is preliminary data.</text>
</comment>
<dbReference type="RefSeq" id="WP_230000870.1">
    <property type="nucleotide sequence ID" value="NZ_JAJJMN010000002.1"/>
</dbReference>
<evidence type="ECO:0000256" key="1">
    <source>
        <dbReference type="ARBA" id="ARBA00001784"/>
    </source>
</evidence>
<dbReference type="NCBIfam" id="TIGR01252">
    <property type="entry name" value="acetolac_decarb"/>
    <property type="match status" value="1"/>
</dbReference>
<evidence type="ECO:0000256" key="5">
    <source>
        <dbReference type="ARBA" id="ARBA00020164"/>
    </source>
</evidence>
<accession>A0ABS8M4Z7</accession>
<dbReference type="PANTHER" id="PTHR35524:SF1">
    <property type="entry name" value="ALPHA-ACETOLACTATE DECARBOXYLASE"/>
    <property type="match status" value="1"/>
</dbReference>
<keyword evidence="8 9" id="KW-0456">Lyase</keyword>
<evidence type="ECO:0000313" key="11">
    <source>
        <dbReference type="EMBL" id="MCC9019857.1"/>
    </source>
</evidence>
<dbReference type="PANTHER" id="PTHR35524">
    <property type="entry name" value="ALPHA-ACETOLACTATE DECARBOXYLASE"/>
    <property type="match status" value="1"/>
</dbReference>
<evidence type="ECO:0000256" key="3">
    <source>
        <dbReference type="ARBA" id="ARBA00007106"/>
    </source>
</evidence>
<dbReference type="Pfam" id="PF03306">
    <property type="entry name" value="AAL_decarboxy"/>
    <property type="match status" value="1"/>
</dbReference>
<organism evidence="11 12">
    <name type="scientific">Flavobacterium lipolyticum</name>
    <dbReference type="NCBI Taxonomy" id="2893754"/>
    <lineage>
        <taxon>Bacteria</taxon>
        <taxon>Pseudomonadati</taxon>
        <taxon>Bacteroidota</taxon>
        <taxon>Flavobacteriia</taxon>
        <taxon>Flavobacteriales</taxon>
        <taxon>Flavobacteriaceae</taxon>
        <taxon>Flavobacterium</taxon>
    </lineage>
</organism>
<evidence type="ECO:0000256" key="7">
    <source>
        <dbReference type="ARBA" id="ARBA00023061"/>
    </source>
</evidence>